<dbReference type="GO" id="GO:0005783">
    <property type="term" value="C:endoplasmic reticulum"/>
    <property type="evidence" value="ECO:0007669"/>
    <property type="project" value="UniProtKB-ARBA"/>
</dbReference>
<dbReference type="SUPFAM" id="SSF46565">
    <property type="entry name" value="Chaperone J-domain"/>
    <property type="match status" value="1"/>
</dbReference>
<proteinExistence type="predicted"/>
<dbReference type="CDD" id="cd06257">
    <property type="entry name" value="DnaJ"/>
    <property type="match status" value="1"/>
</dbReference>
<comment type="caution">
    <text evidence="1">The sequence shown here is derived from an EMBL/GenBank/DDBJ whole genome shotgun (WGS) entry which is preliminary data.</text>
</comment>
<name>A0A835RVS2_VANPL</name>
<dbReference type="SUPFAM" id="SSF48452">
    <property type="entry name" value="TPR-like"/>
    <property type="match status" value="1"/>
</dbReference>
<dbReference type="InterPro" id="IPR019734">
    <property type="entry name" value="TPR_rpt"/>
</dbReference>
<dbReference type="PANTHER" id="PTHR46816:SF1">
    <property type="entry name" value="TETRATRICOPEPTIDE REPEAT (TPR)-LIKE SUPERFAMILY PROTEIN"/>
    <property type="match status" value="1"/>
</dbReference>
<accession>A0A835RVS2</accession>
<dbReference type="EMBL" id="JADCNL010000001">
    <property type="protein sequence ID" value="KAG0496469.1"/>
    <property type="molecule type" value="Genomic_DNA"/>
</dbReference>
<dbReference type="Gene3D" id="1.25.40.10">
    <property type="entry name" value="Tetratricopeptide repeat domain"/>
    <property type="match status" value="1"/>
</dbReference>
<dbReference type="OrthoDB" id="331544at2759"/>
<reference evidence="1 2" key="1">
    <citation type="journal article" date="2020" name="Nat. Food">
        <title>A phased Vanilla planifolia genome enables genetic improvement of flavour and production.</title>
        <authorList>
            <person name="Hasing T."/>
            <person name="Tang H."/>
            <person name="Brym M."/>
            <person name="Khazi F."/>
            <person name="Huang T."/>
            <person name="Chambers A.H."/>
        </authorList>
    </citation>
    <scope>NUCLEOTIDE SEQUENCE [LARGE SCALE GENOMIC DNA]</scope>
    <source>
        <tissue evidence="1">Leaf</tissue>
    </source>
</reference>
<dbReference type="PANTHER" id="PTHR46816">
    <property type="entry name" value="OS01G0273500 PROTEIN"/>
    <property type="match status" value="1"/>
</dbReference>
<gene>
    <name evidence="1" type="ORF">HPP92_001160</name>
</gene>
<dbReference type="SMART" id="SM00028">
    <property type="entry name" value="TPR"/>
    <property type="match status" value="1"/>
</dbReference>
<protein>
    <recommendedName>
        <fullName evidence="3">J domain-containing protein</fullName>
    </recommendedName>
</protein>
<dbReference type="InterPro" id="IPR001623">
    <property type="entry name" value="DnaJ_domain"/>
</dbReference>
<dbReference type="InterPro" id="IPR011990">
    <property type="entry name" value="TPR-like_helical_dom_sf"/>
</dbReference>
<sequence>MMDTSQCLRWEQKHWWTKNRKLLHKHICEARSLIATQDPRDVAAAVGVLDAALSLSPRLEVALELKARSLLFLRRFRDIADMLQDYIPSYRISVAVGDDSSSNSLSSSGSGGASTDVRERAKLLHVEEDGNRSFRCFSISDLKRKVVAGLQRGSGSEAQWRYVILGQACYHLGLLEDAMLLLQTGRHLASAVFRRESVSRSDDIFAFPTALPSSAANSGSTFGQSVSESQSAAHLLTHIKLLLRRRAAANAALDAGLPIEAARHFSKILEGKRGTPHPFAATCLVGRATAFSDGGRVADAIADCNRALALDPTYIPALQTRANLLESVRCLSDCLRDLDHLKLLYDAIVRDRKLPGPPWRPSLRGIIHGDVPERLRNLAERIPAIRQRVASGEGNNIDYYKLIGVRRGCARSDLERAHLLLSLRHKPDRAGAFMERLEFADEHRDLDAVKDQMRMSASILYRWLQKGYACIMAAVLEELAAEKQRAAMVSAVEKQVQVAPVYQGVFCRDMAKVGSMLSRGIQVKYEALSC</sequence>
<evidence type="ECO:0000313" key="2">
    <source>
        <dbReference type="Proteomes" id="UP000636800"/>
    </source>
</evidence>
<dbReference type="AlphaFoldDB" id="A0A835RVS2"/>
<dbReference type="Proteomes" id="UP000636800">
    <property type="component" value="Chromosome 1"/>
</dbReference>
<evidence type="ECO:0000313" key="1">
    <source>
        <dbReference type="EMBL" id="KAG0496469.1"/>
    </source>
</evidence>
<dbReference type="InterPro" id="IPR036869">
    <property type="entry name" value="J_dom_sf"/>
</dbReference>
<organism evidence="1 2">
    <name type="scientific">Vanilla planifolia</name>
    <name type="common">Vanilla</name>
    <dbReference type="NCBI Taxonomy" id="51239"/>
    <lineage>
        <taxon>Eukaryota</taxon>
        <taxon>Viridiplantae</taxon>
        <taxon>Streptophyta</taxon>
        <taxon>Embryophyta</taxon>
        <taxon>Tracheophyta</taxon>
        <taxon>Spermatophyta</taxon>
        <taxon>Magnoliopsida</taxon>
        <taxon>Liliopsida</taxon>
        <taxon>Asparagales</taxon>
        <taxon>Orchidaceae</taxon>
        <taxon>Vanilloideae</taxon>
        <taxon>Vanilleae</taxon>
        <taxon>Vanilla</taxon>
    </lineage>
</organism>
<keyword evidence="2" id="KW-1185">Reference proteome</keyword>
<evidence type="ECO:0008006" key="3">
    <source>
        <dbReference type="Google" id="ProtNLM"/>
    </source>
</evidence>